<reference evidence="1 2" key="1">
    <citation type="journal article" date="2016" name="Nat. Biotechnol.">
        <title>Measurement of bacterial replication rates in microbial communities.</title>
        <authorList>
            <person name="Brown C.T."/>
            <person name="Olm M.R."/>
            <person name="Thomas B.C."/>
            <person name="Banfield J.F."/>
        </authorList>
    </citation>
    <scope>NUCLEOTIDE SEQUENCE [LARGE SCALE GENOMIC DNA]</scope>
    <source>
        <strain evidence="1">45_41</strain>
    </source>
</reference>
<proteinExistence type="predicted"/>
<sequence length="187" mass="22276">MFDRIQPFELKYIQKASPKEGDAFDFSLIYKFYTDRTKEYQRLKYIIRAEAYEDVFAIKFYAARDRKLDNKYNRIVKAHDYRGAMRIFVTCASIIPIIIEKYPNFSFAVNGAESMDIESDKVESRANNQRFRIYKNIALNLFGRKMFEHIEYKNVSSYILVNRNSCQDVQEKAECIKEMFFSRGFEG</sequence>
<name>A0A1Q6HQP3_BACUN</name>
<comment type="caution">
    <text evidence="1">The sequence shown here is derived from an EMBL/GenBank/DDBJ whole genome shotgun (WGS) entry which is preliminary data.</text>
</comment>
<dbReference type="Proteomes" id="UP000186549">
    <property type="component" value="Unassembled WGS sequence"/>
</dbReference>
<gene>
    <name evidence="1" type="ORF">BHV79_17630</name>
</gene>
<dbReference type="EMBL" id="MNQU01000332">
    <property type="protein sequence ID" value="OKZ28819.1"/>
    <property type="molecule type" value="Genomic_DNA"/>
</dbReference>
<accession>A0A1Q6HQP3</accession>
<evidence type="ECO:0000313" key="2">
    <source>
        <dbReference type="Proteomes" id="UP000186549"/>
    </source>
</evidence>
<protein>
    <submittedName>
        <fullName evidence="1">Uncharacterized protein</fullName>
    </submittedName>
</protein>
<evidence type="ECO:0000313" key="1">
    <source>
        <dbReference type="EMBL" id="OKZ28819.1"/>
    </source>
</evidence>
<dbReference type="AlphaFoldDB" id="A0A1Q6HQP3"/>
<organism evidence="1 2">
    <name type="scientific">Bacteroides uniformis</name>
    <dbReference type="NCBI Taxonomy" id="820"/>
    <lineage>
        <taxon>Bacteria</taxon>
        <taxon>Pseudomonadati</taxon>
        <taxon>Bacteroidota</taxon>
        <taxon>Bacteroidia</taxon>
        <taxon>Bacteroidales</taxon>
        <taxon>Bacteroidaceae</taxon>
        <taxon>Bacteroides</taxon>
    </lineage>
</organism>